<gene>
    <name evidence="1" type="ORF">L1987_39060</name>
</gene>
<protein>
    <submittedName>
        <fullName evidence="1">Uncharacterized protein</fullName>
    </submittedName>
</protein>
<proteinExistence type="predicted"/>
<keyword evidence="2" id="KW-1185">Reference proteome</keyword>
<accession>A0ACB9HMC5</accession>
<organism evidence="1 2">
    <name type="scientific">Smallanthus sonchifolius</name>
    <dbReference type="NCBI Taxonomy" id="185202"/>
    <lineage>
        <taxon>Eukaryota</taxon>
        <taxon>Viridiplantae</taxon>
        <taxon>Streptophyta</taxon>
        <taxon>Embryophyta</taxon>
        <taxon>Tracheophyta</taxon>
        <taxon>Spermatophyta</taxon>
        <taxon>Magnoliopsida</taxon>
        <taxon>eudicotyledons</taxon>
        <taxon>Gunneridae</taxon>
        <taxon>Pentapetalae</taxon>
        <taxon>asterids</taxon>
        <taxon>campanulids</taxon>
        <taxon>Asterales</taxon>
        <taxon>Asteraceae</taxon>
        <taxon>Asteroideae</taxon>
        <taxon>Heliantheae alliance</taxon>
        <taxon>Millerieae</taxon>
        <taxon>Smallanthus</taxon>
    </lineage>
</organism>
<evidence type="ECO:0000313" key="2">
    <source>
        <dbReference type="Proteomes" id="UP001056120"/>
    </source>
</evidence>
<reference evidence="2" key="1">
    <citation type="journal article" date="2022" name="Mol. Ecol. Resour.">
        <title>The genomes of chicory, endive, great burdock and yacon provide insights into Asteraceae palaeo-polyploidization history and plant inulin production.</title>
        <authorList>
            <person name="Fan W."/>
            <person name="Wang S."/>
            <person name="Wang H."/>
            <person name="Wang A."/>
            <person name="Jiang F."/>
            <person name="Liu H."/>
            <person name="Zhao H."/>
            <person name="Xu D."/>
            <person name="Zhang Y."/>
        </authorList>
    </citation>
    <scope>NUCLEOTIDE SEQUENCE [LARGE SCALE GENOMIC DNA]</scope>
    <source>
        <strain evidence="2">cv. Yunnan</strain>
    </source>
</reference>
<sequence length="151" mass="16085">MANIVTSNGLLHISVIFFVFCFTSNAYGQAMNSDYSSQLLLRKLGLKVSDLEYYKRRSVGVNSSRLVPGGPSYPSRLVPGGPSHPTRLVPRGPSHLTRLVPGGPSHLTRLVLGGPSHPNRLVPGGPSHPSRLIPGGPSHPSSETPQNGYIS</sequence>
<evidence type="ECO:0000313" key="1">
    <source>
        <dbReference type="EMBL" id="KAI3796390.1"/>
    </source>
</evidence>
<reference evidence="1 2" key="2">
    <citation type="journal article" date="2022" name="Mol. Ecol. Resour.">
        <title>The genomes of chicory, endive, great burdock and yacon provide insights into Asteraceae paleo-polyploidization history and plant inulin production.</title>
        <authorList>
            <person name="Fan W."/>
            <person name="Wang S."/>
            <person name="Wang H."/>
            <person name="Wang A."/>
            <person name="Jiang F."/>
            <person name="Liu H."/>
            <person name="Zhao H."/>
            <person name="Xu D."/>
            <person name="Zhang Y."/>
        </authorList>
    </citation>
    <scope>NUCLEOTIDE SEQUENCE [LARGE SCALE GENOMIC DNA]</scope>
    <source>
        <strain evidence="2">cv. Yunnan</strain>
        <tissue evidence="1">Leaves</tissue>
    </source>
</reference>
<dbReference type="EMBL" id="CM042029">
    <property type="protein sequence ID" value="KAI3796390.1"/>
    <property type="molecule type" value="Genomic_DNA"/>
</dbReference>
<dbReference type="Proteomes" id="UP001056120">
    <property type="component" value="Linkage Group LG12"/>
</dbReference>
<name>A0ACB9HMC5_9ASTR</name>
<comment type="caution">
    <text evidence="1">The sequence shown here is derived from an EMBL/GenBank/DDBJ whole genome shotgun (WGS) entry which is preliminary data.</text>
</comment>